<accession>A0ABV1VZ64</accession>
<evidence type="ECO:0000256" key="1">
    <source>
        <dbReference type="SAM" id="MobiDB-lite"/>
    </source>
</evidence>
<protein>
    <submittedName>
        <fullName evidence="2">Uncharacterized protein</fullName>
    </submittedName>
</protein>
<dbReference type="EMBL" id="JBEPCU010000103">
    <property type="protein sequence ID" value="MER6977226.1"/>
    <property type="molecule type" value="Genomic_DNA"/>
</dbReference>
<gene>
    <name evidence="2" type="ORF">ABT317_09395</name>
</gene>
<keyword evidence="3" id="KW-1185">Reference proteome</keyword>
<feature type="region of interest" description="Disordered" evidence="1">
    <location>
        <begin position="55"/>
        <end position="74"/>
    </location>
</feature>
<organism evidence="2 3">
    <name type="scientific">Streptomyces carpinensis</name>
    <dbReference type="NCBI Taxonomy" id="66369"/>
    <lineage>
        <taxon>Bacteria</taxon>
        <taxon>Bacillati</taxon>
        <taxon>Actinomycetota</taxon>
        <taxon>Actinomycetes</taxon>
        <taxon>Kitasatosporales</taxon>
        <taxon>Streptomycetaceae</taxon>
        <taxon>Streptomyces</taxon>
    </lineage>
</organism>
<dbReference type="Proteomes" id="UP001458415">
    <property type="component" value="Unassembled WGS sequence"/>
</dbReference>
<sequence>MQPRVIDARRQQRPGGRRHPEVVCTVGRMHYFDQQAVESFRAAWQQDVFTDRLDVAGRRPGDGRRANRDGTSRE</sequence>
<evidence type="ECO:0000313" key="2">
    <source>
        <dbReference type="EMBL" id="MER6977226.1"/>
    </source>
</evidence>
<reference evidence="2 3" key="1">
    <citation type="submission" date="2024-06" db="EMBL/GenBank/DDBJ databases">
        <title>The Natural Products Discovery Center: Release of the First 8490 Sequenced Strains for Exploring Actinobacteria Biosynthetic Diversity.</title>
        <authorList>
            <person name="Kalkreuter E."/>
            <person name="Kautsar S.A."/>
            <person name="Yang D."/>
            <person name="Bader C.D."/>
            <person name="Teijaro C.N."/>
            <person name="Fluegel L."/>
            <person name="Davis C.M."/>
            <person name="Simpson J.R."/>
            <person name="Lauterbach L."/>
            <person name="Steele A.D."/>
            <person name="Gui C."/>
            <person name="Meng S."/>
            <person name="Li G."/>
            <person name="Viehrig K."/>
            <person name="Ye F."/>
            <person name="Su P."/>
            <person name="Kiefer A.F."/>
            <person name="Nichols A."/>
            <person name="Cepeda A.J."/>
            <person name="Yan W."/>
            <person name="Fan B."/>
            <person name="Jiang Y."/>
            <person name="Adhikari A."/>
            <person name="Zheng C.-J."/>
            <person name="Schuster L."/>
            <person name="Cowan T.M."/>
            <person name="Smanski M.J."/>
            <person name="Chevrette M.G."/>
            <person name="De Carvalho L.P.S."/>
            <person name="Shen B."/>
        </authorList>
    </citation>
    <scope>NUCLEOTIDE SEQUENCE [LARGE SCALE GENOMIC DNA]</scope>
    <source>
        <strain evidence="2 3">NPDC000634</strain>
    </source>
</reference>
<evidence type="ECO:0000313" key="3">
    <source>
        <dbReference type="Proteomes" id="UP001458415"/>
    </source>
</evidence>
<dbReference type="RefSeq" id="WP_086728340.1">
    <property type="nucleotide sequence ID" value="NZ_MUBM01000233.1"/>
</dbReference>
<comment type="caution">
    <text evidence="2">The sequence shown here is derived from an EMBL/GenBank/DDBJ whole genome shotgun (WGS) entry which is preliminary data.</text>
</comment>
<proteinExistence type="predicted"/>
<name>A0ABV1VZ64_9ACTN</name>